<feature type="transmembrane region" description="Helical" evidence="5">
    <location>
        <begin position="220"/>
        <end position="253"/>
    </location>
</feature>
<gene>
    <name evidence="6" type="ORF">SGRAN_0245</name>
</gene>
<protein>
    <submittedName>
        <fullName evidence="6">Cysteine biosynthesis protein</fullName>
    </submittedName>
</protein>
<dbReference type="Pfam" id="PF07264">
    <property type="entry name" value="EI24"/>
    <property type="match status" value="1"/>
</dbReference>
<evidence type="ECO:0000256" key="4">
    <source>
        <dbReference type="ARBA" id="ARBA00023136"/>
    </source>
</evidence>
<reference evidence="6 7" key="1">
    <citation type="journal article" date="2016" name="BMC Genomics">
        <title>Genomic analysis of the nitrate-respiring Sphingopyxis granuli (formerly Sphingomonas macrogoltabida) strain TFA.</title>
        <authorList>
            <person name="Garcia-Romero I."/>
            <person name="Perez-Pulido A.J."/>
            <person name="Gonzalez-Flores Y.E."/>
            <person name="Reyes-Ramirez F."/>
            <person name="Santero E."/>
            <person name="Floriano B."/>
        </authorList>
    </citation>
    <scope>NUCLEOTIDE SEQUENCE [LARGE SCALE GENOMIC DNA]</scope>
    <source>
        <strain evidence="6 7">TFA</strain>
    </source>
</reference>
<evidence type="ECO:0000256" key="3">
    <source>
        <dbReference type="ARBA" id="ARBA00022989"/>
    </source>
</evidence>
<organism evidence="6 7">
    <name type="scientific">Sphingopyxis granuli</name>
    <dbReference type="NCBI Taxonomy" id="267128"/>
    <lineage>
        <taxon>Bacteria</taxon>
        <taxon>Pseudomonadati</taxon>
        <taxon>Pseudomonadota</taxon>
        <taxon>Alphaproteobacteria</taxon>
        <taxon>Sphingomonadales</taxon>
        <taxon>Sphingomonadaceae</taxon>
        <taxon>Sphingopyxis</taxon>
    </lineage>
</organism>
<dbReference type="AlphaFoldDB" id="A0AA86GGI0"/>
<evidence type="ECO:0000256" key="5">
    <source>
        <dbReference type="SAM" id="Phobius"/>
    </source>
</evidence>
<dbReference type="EMBL" id="CP012199">
    <property type="protein sequence ID" value="AMG72642.1"/>
    <property type="molecule type" value="Genomic_DNA"/>
</dbReference>
<feature type="transmembrane region" description="Helical" evidence="5">
    <location>
        <begin position="102"/>
        <end position="127"/>
    </location>
</feature>
<dbReference type="InterPro" id="IPR059112">
    <property type="entry name" value="CysZ/EI24"/>
</dbReference>
<dbReference type="KEGG" id="sgi:SGRAN_0245"/>
<accession>A0AA86GGI0</accession>
<proteinExistence type="predicted"/>
<evidence type="ECO:0000313" key="7">
    <source>
        <dbReference type="Proteomes" id="UP000058599"/>
    </source>
</evidence>
<evidence type="ECO:0000313" key="6">
    <source>
        <dbReference type="EMBL" id="AMG72642.1"/>
    </source>
</evidence>
<keyword evidence="7" id="KW-1185">Reference proteome</keyword>
<evidence type="ECO:0000256" key="1">
    <source>
        <dbReference type="ARBA" id="ARBA00004141"/>
    </source>
</evidence>
<dbReference type="Proteomes" id="UP000058599">
    <property type="component" value="Chromosome"/>
</dbReference>
<keyword evidence="2 5" id="KW-0812">Transmembrane</keyword>
<feature type="transmembrane region" description="Helical" evidence="5">
    <location>
        <begin position="175"/>
        <end position="199"/>
    </location>
</feature>
<feature type="transmembrane region" description="Helical" evidence="5">
    <location>
        <begin position="58"/>
        <end position="81"/>
    </location>
</feature>
<evidence type="ECO:0000256" key="2">
    <source>
        <dbReference type="ARBA" id="ARBA00022692"/>
    </source>
</evidence>
<keyword evidence="4 5" id="KW-0472">Membrane</keyword>
<comment type="subcellular location">
    <subcellularLocation>
        <location evidence="1">Membrane</location>
        <topology evidence="1">Multi-pass membrane protein</topology>
    </subcellularLocation>
</comment>
<keyword evidence="3 5" id="KW-1133">Transmembrane helix</keyword>
<sequence length="266" mass="28326">MILSCGENCARLKRLRGARQARRLTRPAAPRHRCAMARAVQAFLLALRDLPNARVLRILALSLALTLLLFVAAGAAILFAARRLLDHGRWLGESGTDMASALLVLLLVAGSWLLFRAAAIVVVGLFADGIVAEVEGRHYPAAAGRAVPVGWGRGLRLALASLGRLIAGNLVALPFYILLLVTGVGTVLLALGVNALLLGRDLEAMVLARHPDRPRFDRGARWTAGLLSAASFLVPVVNLLAPIASAAMAVHLLHLPRRAPTMKDRG</sequence>
<name>A0AA86GGI0_9SPHN</name>